<dbReference type="OrthoDB" id="9802617at2"/>
<evidence type="ECO:0000256" key="7">
    <source>
        <dbReference type="ARBA" id="ARBA00046740"/>
    </source>
</evidence>
<dbReference type="GO" id="GO:0003735">
    <property type="term" value="F:structural constituent of ribosome"/>
    <property type="evidence" value="ECO:0007669"/>
    <property type="project" value="InterPro"/>
</dbReference>
<dbReference type="Pfam" id="PF00410">
    <property type="entry name" value="Ribosomal_S8"/>
    <property type="match status" value="1"/>
</dbReference>
<dbReference type="GO" id="GO:0006412">
    <property type="term" value="P:translation"/>
    <property type="evidence" value="ECO:0007669"/>
    <property type="project" value="UniProtKB-UniRule"/>
</dbReference>
<evidence type="ECO:0000256" key="9">
    <source>
        <dbReference type="RuleBase" id="RU003660"/>
    </source>
</evidence>
<dbReference type="GO" id="GO:0005737">
    <property type="term" value="C:cytoplasm"/>
    <property type="evidence" value="ECO:0007669"/>
    <property type="project" value="UniProtKB-ARBA"/>
</dbReference>
<evidence type="ECO:0000256" key="4">
    <source>
        <dbReference type="ARBA" id="ARBA00022980"/>
    </source>
</evidence>
<dbReference type="InterPro" id="IPR000630">
    <property type="entry name" value="Ribosomal_uS8"/>
</dbReference>
<dbReference type="Proteomes" id="UP000198862">
    <property type="component" value="Unassembled WGS sequence"/>
</dbReference>
<keyword evidence="11" id="KW-1185">Reference proteome</keyword>
<comment type="subunit">
    <text evidence="7 8">Part of the 30S ribosomal subunit. Contacts proteins S5 and S12.</text>
</comment>
<dbReference type="Gene3D" id="3.30.1370.30">
    <property type="match status" value="1"/>
</dbReference>
<evidence type="ECO:0000256" key="6">
    <source>
        <dbReference type="ARBA" id="ARBA00035258"/>
    </source>
</evidence>
<dbReference type="GO" id="GO:0019843">
    <property type="term" value="F:rRNA binding"/>
    <property type="evidence" value="ECO:0007669"/>
    <property type="project" value="UniProtKB-UniRule"/>
</dbReference>
<evidence type="ECO:0000256" key="5">
    <source>
        <dbReference type="ARBA" id="ARBA00023274"/>
    </source>
</evidence>
<dbReference type="InterPro" id="IPR035987">
    <property type="entry name" value="Ribosomal_uS8_sf"/>
</dbReference>
<dbReference type="AlphaFoldDB" id="A0A1I1S6I9"/>
<dbReference type="STRING" id="1123010.SAMN02745724_04417"/>
<evidence type="ECO:0000256" key="2">
    <source>
        <dbReference type="ARBA" id="ARBA00022730"/>
    </source>
</evidence>
<accession>A0A1I1S6I9</accession>
<evidence type="ECO:0000256" key="3">
    <source>
        <dbReference type="ARBA" id="ARBA00022884"/>
    </source>
</evidence>
<comment type="similarity">
    <text evidence="1 8 9">Belongs to the universal ribosomal protein uS8 family.</text>
</comment>
<name>A0A1I1S6I9_9GAMM</name>
<reference evidence="10 11" key="1">
    <citation type="submission" date="2016-10" db="EMBL/GenBank/DDBJ databases">
        <authorList>
            <person name="de Groot N.N."/>
        </authorList>
    </citation>
    <scope>NUCLEOTIDE SEQUENCE [LARGE SCALE GENOMIC DNA]</scope>
    <source>
        <strain evidence="10 11">DSM 6059</strain>
    </source>
</reference>
<keyword evidence="4 8" id="KW-0689">Ribosomal protein</keyword>
<comment type="function">
    <text evidence="8">One of the primary rRNA binding proteins, it binds directly to 16S rRNA central domain where it helps coordinate assembly of the platform of the 30S subunit.</text>
</comment>
<dbReference type="Gene3D" id="3.30.1490.10">
    <property type="match status" value="1"/>
</dbReference>
<dbReference type="PANTHER" id="PTHR11758">
    <property type="entry name" value="40S RIBOSOMAL PROTEIN S15A"/>
    <property type="match status" value="1"/>
</dbReference>
<organism evidence="10 11">
    <name type="scientific">Pseudoalteromonas denitrificans DSM 6059</name>
    <dbReference type="NCBI Taxonomy" id="1123010"/>
    <lineage>
        <taxon>Bacteria</taxon>
        <taxon>Pseudomonadati</taxon>
        <taxon>Pseudomonadota</taxon>
        <taxon>Gammaproteobacteria</taxon>
        <taxon>Alteromonadales</taxon>
        <taxon>Pseudoalteromonadaceae</taxon>
        <taxon>Pseudoalteromonas</taxon>
    </lineage>
</organism>
<keyword evidence="3 8" id="KW-0694">RNA-binding</keyword>
<dbReference type="SUPFAM" id="SSF56047">
    <property type="entry name" value="Ribosomal protein S8"/>
    <property type="match status" value="1"/>
</dbReference>
<dbReference type="RefSeq" id="WP_091989854.1">
    <property type="nucleotide sequence ID" value="NZ_FOLO01000054.1"/>
</dbReference>
<dbReference type="GO" id="GO:1990904">
    <property type="term" value="C:ribonucleoprotein complex"/>
    <property type="evidence" value="ECO:0007669"/>
    <property type="project" value="UniProtKB-KW"/>
</dbReference>
<keyword evidence="5 8" id="KW-0687">Ribonucleoprotein</keyword>
<evidence type="ECO:0000313" key="10">
    <source>
        <dbReference type="EMBL" id="SFD40188.1"/>
    </source>
</evidence>
<evidence type="ECO:0000313" key="11">
    <source>
        <dbReference type="Proteomes" id="UP000198862"/>
    </source>
</evidence>
<dbReference type="FunFam" id="3.30.1370.30:FF:000002">
    <property type="entry name" value="30S ribosomal protein S8"/>
    <property type="match status" value="1"/>
</dbReference>
<dbReference type="NCBIfam" id="NF001109">
    <property type="entry name" value="PRK00136.1"/>
    <property type="match status" value="1"/>
</dbReference>
<dbReference type="HAMAP" id="MF_01302_B">
    <property type="entry name" value="Ribosomal_uS8_B"/>
    <property type="match status" value="1"/>
</dbReference>
<dbReference type="GO" id="GO:0005840">
    <property type="term" value="C:ribosome"/>
    <property type="evidence" value="ECO:0007669"/>
    <property type="project" value="UniProtKB-KW"/>
</dbReference>
<keyword evidence="2 8" id="KW-0699">rRNA-binding</keyword>
<dbReference type="FunFam" id="3.30.1490.10:FF:000001">
    <property type="entry name" value="30S ribosomal protein S8"/>
    <property type="match status" value="1"/>
</dbReference>
<dbReference type="InterPro" id="IPR047863">
    <property type="entry name" value="Ribosomal_uS8_CS"/>
</dbReference>
<evidence type="ECO:0000256" key="1">
    <source>
        <dbReference type="ARBA" id="ARBA00006471"/>
    </source>
</evidence>
<proteinExistence type="inferred from homology"/>
<gene>
    <name evidence="8" type="primary">rpsH</name>
    <name evidence="10" type="ORF">SAMN02745724_04417</name>
</gene>
<protein>
    <recommendedName>
        <fullName evidence="6 8">Small ribosomal subunit protein uS8</fullName>
    </recommendedName>
</protein>
<evidence type="ECO:0000256" key="8">
    <source>
        <dbReference type="HAMAP-Rule" id="MF_01302"/>
    </source>
</evidence>
<sequence length="130" mass="14091">MSLQDPISDMFTRIRNGQTAKKVSVTMPTSKLKVAVAKVLKDEGFITEFSVNSELKAELTVELKYFEGKAVIETIKRVSRPGLRIYKKRGDLPQVMGGLGIAIVSTSQGLMTDRTARSAGIGGEIIGFVA</sequence>
<dbReference type="PROSITE" id="PS00053">
    <property type="entry name" value="RIBOSOMAL_S8"/>
    <property type="match status" value="1"/>
</dbReference>
<dbReference type="EMBL" id="FOLO01000054">
    <property type="protein sequence ID" value="SFD40188.1"/>
    <property type="molecule type" value="Genomic_DNA"/>
</dbReference>